<evidence type="ECO:0000313" key="3">
    <source>
        <dbReference type="Proteomes" id="UP001497516"/>
    </source>
</evidence>
<feature type="region of interest" description="Disordered" evidence="1">
    <location>
        <begin position="27"/>
        <end position="57"/>
    </location>
</feature>
<accession>A0AAV2CB37</accession>
<dbReference type="AlphaFoldDB" id="A0AAV2CB37"/>
<protein>
    <submittedName>
        <fullName evidence="2">Uncharacterized protein</fullName>
    </submittedName>
</protein>
<gene>
    <name evidence="2" type="ORF">LTRI10_LOCUS1602</name>
</gene>
<name>A0AAV2CB37_9ROSI</name>
<feature type="region of interest" description="Disordered" evidence="1">
    <location>
        <begin position="70"/>
        <end position="90"/>
    </location>
</feature>
<dbReference type="Proteomes" id="UP001497516">
    <property type="component" value="Chromosome 1"/>
</dbReference>
<evidence type="ECO:0000256" key="1">
    <source>
        <dbReference type="SAM" id="MobiDB-lite"/>
    </source>
</evidence>
<keyword evidence="3" id="KW-1185">Reference proteome</keyword>
<feature type="compositionally biased region" description="Polar residues" evidence="1">
    <location>
        <begin position="43"/>
        <end position="57"/>
    </location>
</feature>
<evidence type="ECO:0000313" key="2">
    <source>
        <dbReference type="EMBL" id="CAL1353725.1"/>
    </source>
</evidence>
<organism evidence="2 3">
    <name type="scientific">Linum trigynum</name>
    <dbReference type="NCBI Taxonomy" id="586398"/>
    <lineage>
        <taxon>Eukaryota</taxon>
        <taxon>Viridiplantae</taxon>
        <taxon>Streptophyta</taxon>
        <taxon>Embryophyta</taxon>
        <taxon>Tracheophyta</taxon>
        <taxon>Spermatophyta</taxon>
        <taxon>Magnoliopsida</taxon>
        <taxon>eudicotyledons</taxon>
        <taxon>Gunneridae</taxon>
        <taxon>Pentapetalae</taxon>
        <taxon>rosids</taxon>
        <taxon>fabids</taxon>
        <taxon>Malpighiales</taxon>
        <taxon>Linaceae</taxon>
        <taxon>Linum</taxon>
    </lineage>
</organism>
<reference evidence="2 3" key="1">
    <citation type="submission" date="2024-04" db="EMBL/GenBank/DDBJ databases">
        <authorList>
            <person name="Fracassetti M."/>
        </authorList>
    </citation>
    <scope>NUCLEOTIDE SEQUENCE [LARGE SCALE GENOMIC DNA]</scope>
</reference>
<dbReference type="EMBL" id="OZ034813">
    <property type="protein sequence ID" value="CAL1353725.1"/>
    <property type="molecule type" value="Genomic_DNA"/>
</dbReference>
<proteinExistence type="predicted"/>
<sequence>MFLFTQQQLIGLIYLSVCFYSPKPQLSASRHRSSEFPPKSNRRGNNPSLSRSVPSKTDSVFADLLSKAKGMDHPKPIHMCPHFPPVSQGG</sequence>